<evidence type="ECO:0000256" key="1">
    <source>
        <dbReference type="SAM" id="MobiDB-lite"/>
    </source>
</evidence>
<evidence type="ECO:0000313" key="3">
    <source>
        <dbReference type="Proteomes" id="UP000442105"/>
    </source>
</evidence>
<dbReference type="InterPro" id="IPR036390">
    <property type="entry name" value="WH_DNA-bd_sf"/>
</dbReference>
<protein>
    <submittedName>
        <fullName evidence="2">Replication initiation protein</fullName>
    </submittedName>
</protein>
<reference evidence="3" key="1">
    <citation type="submission" date="2019-09" db="EMBL/GenBank/DDBJ databases">
        <title>Distinct polysaccharide growth profiles of human intestinal Prevotella copri isolates.</title>
        <authorList>
            <person name="Fehlner-Peach H."/>
            <person name="Magnabosco C."/>
            <person name="Raghavan V."/>
            <person name="Scher J.U."/>
            <person name="Tett A."/>
            <person name="Cox L.M."/>
            <person name="Gottsegen C."/>
            <person name="Watters A."/>
            <person name="Wiltshire- Gordon J.D."/>
            <person name="Segata N."/>
            <person name="Bonneau R."/>
            <person name="Littman D.R."/>
        </authorList>
    </citation>
    <scope>NUCLEOTIDE SEQUENCE [LARGE SCALE GENOMIC DNA]</scope>
    <source>
        <strain evidence="3">iAQ1179</strain>
    </source>
</reference>
<sequence>MATNNQNQELEEPEPFQMPSPKQEKDIVTILGVQGLSHNDFSALEQKIMLQVIKKYQKLIDYCIRYQVSRDTFFFTAEQRAAGHIDLCMKLSEFNLADTRHASQLRNALLQMAKQPLNLAYKLGSQTFYTQFDHLFECKISQCQGRWWVKLRFDLNTFRFFFSFDKGACHIDLNVVQQCRGASSIKLYILMNCWGAKGYTMVKPENLMALLHGRKDCYKTWSAFKNKALDFACNDLKRLYDMGIINQYPVYQPFYKSEETVAHHSMPDHITIFFKDRQNTGDTTDGSKVSEELQGFRARLKWRLLTQYHVDEKIAAKASQRLALDMLGELEDWFQKKDYFIRKCQQEHRKINVGAYIAKALDGFFKDHHA</sequence>
<gene>
    <name evidence="2" type="ORF">F7D95_01050</name>
</gene>
<evidence type="ECO:0000313" key="2">
    <source>
        <dbReference type="EMBL" id="MQN11428.1"/>
    </source>
</evidence>
<name>A0AA90UCV1_9BACT</name>
<comment type="caution">
    <text evidence="2">The sequence shown here is derived from an EMBL/GenBank/DDBJ whole genome shotgun (WGS) entry which is preliminary data.</text>
</comment>
<dbReference type="EMBL" id="VZCW01000029">
    <property type="protein sequence ID" value="MQN11428.1"/>
    <property type="molecule type" value="Genomic_DNA"/>
</dbReference>
<dbReference type="Proteomes" id="UP000442105">
    <property type="component" value="Unassembled WGS sequence"/>
</dbReference>
<dbReference type="RefSeq" id="WP_153127637.1">
    <property type="nucleotide sequence ID" value="NZ_VZCW01000029.1"/>
</dbReference>
<organism evidence="2 3">
    <name type="scientific">Segatella copri</name>
    <dbReference type="NCBI Taxonomy" id="165179"/>
    <lineage>
        <taxon>Bacteria</taxon>
        <taxon>Pseudomonadati</taxon>
        <taxon>Bacteroidota</taxon>
        <taxon>Bacteroidia</taxon>
        <taxon>Bacteroidales</taxon>
        <taxon>Prevotellaceae</taxon>
        <taxon>Segatella</taxon>
    </lineage>
</organism>
<accession>A0AA90UCV1</accession>
<dbReference type="SUPFAM" id="SSF46785">
    <property type="entry name" value="Winged helix' DNA-binding domain"/>
    <property type="match status" value="1"/>
</dbReference>
<feature type="region of interest" description="Disordered" evidence="1">
    <location>
        <begin position="1"/>
        <end position="21"/>
    </location>
</feature>
<dbReference type="AlphaFoldDB" id="A0AA90UCV1"/>
<proteinExistence type="predicted"/>